<accession>A0A258CU19</accession>
<protein>
    <submittedName>
        <fullName evidence="2">Uncharacterized protein</fullName>
    </submittedName>
</protein>
<reference evidence="2 3" key="1">
    <citation type="submission" date="2017-03" db="EMBL/GenBank/DDBJ databases">
        <title>Lifting the veil on microbial sulfur biogeochemistry in mining wastewaters.</title>
        <authorList>
            <person name="Kantor R.S."/>
            <person name="Colenbrander Nelson T."/>
            <person name="Marshall S."/>
            <person name="Bennett D."/>
            <person name="Apte S."/>
            <person name="Camacho D."/>
            <person name="Thomas B.C."/>
            <person name="Warren L.A."/>
            <person name="Banfield J.F."/>
        </authorList>
    </citation>
    <scope>NUCLEOTIDE SEQUENCE [LARGE SCALE GENOMIC DNA]</scope>
    <source>
        <strain evidence="2">32-67-7</strain>
    </source>
</reference>
<sequence length="61" mass="5963">MTITRRAAASLMAGALIGLTACGSAQAADDLLIAPPGGSAPHASRRCKASLANASATNWPG</sequence>
<feature type="signal peptide" evidence="1">
    <location>
        <begin position="1"/>
        <end position="27"/>
    </location>
</feature>
<dbReference type="Proteomes" id="UP000215616">
    <property type="component" value="Unassembled WGS sequence"/>
</dbReference>
<dbReference type="EMBL" id="NCDQ01000429">
    <property type="protein sequence ID" value="OYW99129.1"/>
    <property type="molecule type" value="Genomic_DNA"/>
</dbReference>
<keyword evidence="1" id="KW-0732">Signal</keyword>
<dbReference type="PROSITE" id="PS51257">
    <property type="entry name" value="PROKAR_LIPOPROTEIN"/>
    <property type="match status" value="1"/>
</dbReference>
<name>A0A258CU19_CAUVI</name>
<evidence type="ECO:0000313" key="2">
    <source>
        <dbReference type="EMBL" id="OYW99129.1"/>
    </source>
</evidence>
<gene>
    <name evidence="2" type="ORF">B7Z12_18615</name>
</gene>
<evidence type="ECO:0000313" key="3">
    <source>
        <dbReference type="Proteomes" id="UP000215616"/>
    </source>
</evidence>
<comment type="caution">
    <text evidence="2">The sequence shown here is derived from an EMBL/GenBank/DDBJ whole genome shotgun (WGS) entry which is preliminary data.</text>
</comment>
<proteinExistence type="predicted"/>
<feature type="chain" id="PRO_5013056286" evidence="1">
    <location>
        <begin position="28"/>
        <end position="61"/>
    </location>
</feature>
<evidence type="ECO:0000256" key="1">
    <source>
        <dbReference type="SAM" id="SignalP"/>
    </source>
</evidence>
<dbReference type="AlphaFoldDB" id="A0A258CU19"/>
<organism evidence="2 3">
    <name type="scientific">Caulobacter vibrioides</name>
    <name type="common">Caulobacter crescentus</name>
    <dbReference type="NCBI Taxonomy" id="155892"/>
    <lineage>
        <taxon>Bacteria</taxon>
        <taxon>Pseudomonadati</taxon>
        <taxon>Pseudomonadota</taxon>
        <taxon>Alphaproteobacteria</taxon>
        <taxon>Caulobacterales</taxon>
        <taxon>Caulobacteraceae</taxon>
        <taxon>Caulobacter</taxon>
    </lineage>
</organism>